<evidence type="ECO:0008006" key="10">
    <source>
        <dbReference type="Google" id="ProtNLM"/>
    </source>
</evidence>
<feature type="transmembrane region" description="Helical" evidence="6">
    <location>
        <begin position="725"/>
        <end position="744"/>
    </location>
</feature>
<evidence type="ECO:0000259" key="8">
    <source>
        <dbReference type="Pfam" id="PF12704"/>
    </source>
</evidence>
<dbReference type="EMBL" id="CADCTQ010000096">
    <property type="protein sequence ID" value="CAA9232742.1"/>
    <property type="molecule type" value="Genomic_DNA"/>
</dbReference>
<feature type="domain" description="MacB-like periplasmic core" evidence="8">
    <location>
        <begin position="517"/>
        <end position="603"/>
    </location>
</feature>
<feature type="domain" description="ABC3 transporter permease C-terminal" evidence="7">
    <location>
        <begin position="676"/>
        <end position="789"/>
    </location>
</feature>
<reference evidence="9" key="1">
    <citation type="submission" date="2020-02" db="EMBL/GenBank/DDBJ databases">
        <authorList>
            <person name="Meier V. D."/>
        </authorList>
    </citation>
    <scope>NUCLEOTIDE SEQUENCE</scope>
    <source>
        <strain evidence="9">AVDCRST_MAG56</strain>
    </source>
</reference>
<gene>
    <name evidence="9" type="ORF">AVDCRST_MAG56-1029</name>
</gene>
<proteinExistence type="predicted"/>
<feature type="transmembrane region" description="Helical" evidence="6">
    <location>
        <begin position="759"/>
        <end position="782"/>
    </location>
</feature>
<feature type="domain" description="MacB-like periplasmic core" evidence="8">
    <location>
        <begin position="21"/>
        <end position="249"/>
    </location>
</feature>
<dbReference type="Pfam" id="PF12704">
    <property type="entry name" value="MacB_PCD"/>
    <property type="match status" value="2"/>
</dbReference>
<dbReference type="GO" id="GO:0022857">
    <property type="term" value="F:transmembrane transporter activity"/>
    <property type="evidence" value="ECO:0007669"/>
    <property type="project" value="TreeGrafter"/>
</dbReference>
<dbReference type="InterPro" id="IPR025857">
    <property type="entry name" value="MacB_PCD"/>
</dbReference>
<name>A0A6J4HU50_9SPHI</name>
<keyword evidence="2" id="KW-1003">Cell membrane</keyword>
<feature type="transmembrane region" description="Helical" evidence="6">
    <location>
        <begin position="674"/>
        <end position="698"/>
    </location>
</feature>
<feature type="transmembrane region" description="Helical" evidence="6">
    <location>
        <begin position="21"/>
        <end position="43"/>
    </location>
</feature>
<evidence type="ECO:0000256" key="4">
    <source>
        <dbReference type="ARBA" id="ARBA00022989"/>
    </source>
</evidence>
<evidence type="ECO:0000256" key="2">
    <source>
        <dbReference type="ARBA" id="ARBA00022475"/>
    </source>
</evidence>
<evidence type="ECO:0000256" key="3">
    <source>
        <dbReference type="ARBA" id="ARBA00022692"/>
    </source>
</evidence>
<feature type="transmembrane region" description="Helical" evidence="6">
    <location>
        <begin position="428"/>
        <end position="448"/>
    </location>
</feature>
<evidence type="ECO:0000256" key="5">
    <source>
        <dbReference type="ARBA" id="ARBA00023136"/>
    </source>
</evidence>
<comment type="subcellular location">
    <subcellularLocation>
        <location evidence="1">Cell membrane</location>
        <topology evidence="1">Multi-pass membrane protein</topology>
    </subcellularLocation>
</comment>
<dbReference type="InterPro" id="IPR050250">
    <property type="entry name" value="Macrolide_Exporter_MacB"/>
</dbReference>
<keyword evidence="4 6" id="KW-1133">Transmembrane helix</keyword>
<dbReference type="AlphaFoldDB" id="A0A6J4HU50"/>
<dbReference type="PANTHER" id="PTHR30572:SF18">
    <property type="entry name" value="ABC-TYPE MACROLIDE FAMILY EXPORT SYSTEM PERMEASE COMPONENT 2"/>
    <property type="match status" value="1"/>
</dbReference>
<dbReference type="PANTHER" id="PTHR30572">
    <property type="entry name" value="MEMBRANE COMPONENT OF TRANSPORTER-RELATED"/>
    <property type="match status" value="1"/>
</dbReference>
<feature type="transmembrane region" description="Helical" evidence="6">
    <location>
        <begin position="382"/>
        <end position="407"/>
    </location>
</feature>
<dbReference type="Pfam" id="PF02687">
    <property type="entry name" value="FtsX"/>
    <property type="match status" value="2"/>
</dbReference>
<accession>A0A6J4HU50</accession>
<dbReference type="InterPro" id="IPR003838">
    <property type="entry name" value="ABC3_permease_C"/>
</dbReference>
<evidence type="ECO:0000259" key="7">
    <source>
        <dbReference type="Pfam" id="PF02687"/>
    </source>
</evidence>
<organism evidence="9">
    <name type="scientific">uncultured Cytophagales bacterium</name>
    <dbReference type="NCBI Taxonomy" id="158755"/>
    <lineage>
        <taxon>Bacteria</taxon>
        <taxon>Pseudomonadati</taxon>
        <taxon>Bacteroidota</taxon>
        <taxon>Sphingobacteriia</taxon>
        <taxon>Sphingobacteriales</taxon>
        <taxon>environmental samples</taxon>
    </lineage>
</organism>
<feature type="transmembrane region" description="Helical" evidence="6">
    <location>
        <begin position="339"/>
        <end position="362"/>
    </location>
</feature>
<keyword evidence="3 6" id="KW-0812">Transmembrane</keyword>
<evidence type="ECO:0000313" key="9">
    <source>
        <dbReference type="EMBL" id="CAA9232742.1"/>
    </source>
</evidence>
<keyword evidence="5 6" id="KW-0472">Membrane</keyword>
<feature type="transmembrane region" description="Helical" evidence="6">
    <location>
        <begin position="287"/>
        <end position="308"/>
    </location>
</feature>
<feature type="domain" description="ABC3 transporter permease C-terminal" evidence="7">
    <location>
        <begin position="295"/>
        <end position="408"/>
    </location>
</feature>
<evidence type="ECO:0000256" key="6">
    <source>
        <dbReference type="SAM" id="Phobius"/>
    </source>
</evidence>
<evidence type="ECO:0000256" key="1">
    <source>
        <dbReference type="ARBA" id="ARBA00004651"/>
    </source>
</evidence>
<dbReference type="GO" id="GO:0005886">
    <property type="term" value="C:plasma membrane"/>
    <property type="evidence" value="ECO:0007669"/>
    <property type="project" value="UniProtKB-SubCell"/>
</dbReference>
<protein>
    <recommendedName>
        <fullName evidence="10">ABC transporter, fused permease protein</fullName>
    </recommendedName>
</protein>
<sequence length="796" mass="87603">MLRHFLIITLRNGFRQPLHAVLNLSCLGLGLAATLLIGLYLHFELTYDRFHANAARIYRVETKSVNLKGKVLELGWKHTQAVLGAYIQQDFPQVENYARVFKFFKDEEVQLVHGGKRLGERDVYAADPSVLEMFSFSFVAGNPRGALDGPNQVVLSQELARRLFGTENPVGKILNTRLTHNLPGFGEGYALLVTGVYRDLPDNTHLPVAALISAKTDPGMAQYYFGTYNTFTYLLLSPTADAKSLAPKLAGIYGRYLDPAREPVMTDALHELVPLRGIHLAETGGPAYAYLFGAVGVLLLLIAVISYVNLVTAQAGRRATEIGIRKVLGSGRGQLVGQFLAESLLFSGLALGLAVVLVGLSVGPLNRLLGLRLQVEQLGQPVLLGGMLLLVPVIGLLGGGYPAFFLSSFRPLAVLKGRFTGRAPLRRLLVAVQFAVVIFVLSCTGMIYDQLQYLRRKNLGFDKEHVVRLRLPGEAGLKAWPAFREQLLQSPYVSAAATGDFIPGVDNMGRWPMIVDRAAGEPQMVRRAAVDYDFFPALDIPLVHGRNFSRRFPTDPSRAVVVNQAFLRQYGLRGGVGETVRFGNRDNPVTLEIVGVIADFHQSPLHSPIEAQVFLLAAASPHLVVKVGRDLPAAVAYLERAWRDTMPGAPFDYRFLDEELQDGYKADQVRGRVFLSFSLLTLGIAFLGLFGLAAYLAGQRTREVGIRKVLGAGTAHLVLLLTRDFLLLVTIAALPAFGVAWYTLRRWLENFAYRAEMNYLLFALVLAFTLLLTFGVTGLHAFRTARLNPADTLKHE</sequence>